<dbReference type="AlphaFoldDB" id="A0A8J4PMN0"/>
<reference evidence="3" key="1">
    <citation type="submission" date="2020-01" db="EMBL/GenBank/DDBJ databases">
        <title>Development of genomics and gene disruption for Polysphondylium violaceum indicates a role for the polyketide synthase stlB in stalk morphogenesis.</title>
        <authorList>
            <person name="Narita B."/>
            <person name="Kawabe Y."/>
            <person name="Kin K."/>
            <person name="Saito T."/>
            <person name="Gibbs R."/>
            <person name="Kuspa A."/>
            <person name="Muzny D."/>
            <person name="Queller D."/>
            <person name="Richards S."/>
            <person name="Strassman J."/>
            <person name="Sucgang R."/>
            <person name="Worley K."/>
            <person name="Schaap P."/>
        </authorList>
    </citation>
    <scope>NUCLEOTIDE SEQUENCE</scope>
    <source>
        <strain evidence="3">QSvi11</strain>
    </source>
</reference>
<evidence type="ECO:0000256" key="1">
    <source>
        <dbReference type="SAM" id="SignalP"/>
    </source>
</evidence>
<name>A0A8J4PMN0_9MYCE</name>
<dbReference type="EMBL" id="AJWJ01000739">
    <property type="protein sequence ID" value="KAF2069126.1"/>
    <property type="molecule type" value="Genomic_DNA"/>
</dbReference>
<sequence>MRASITIYVFILIALVIGSESIVVDLPIQPILPYGIEPYSDTGRCSISFNFRSEIMTSTLASCYVESPYNGCTVSSEPNLITKVIANVSSDTIIDPVYFNMKFVNATTLQTRLVLSDGKPYSYSCYSPPTTSTPEISMSPFRFLNTSYILSTSYFQTYLSLDNIYTRPLLRQYFSVSTKAFSISSVQYITPQKYLITFKYDPLITSLQPETISLNCGSDVIYFKNPVLLGDYPQIYKSSATTISRSNVPYYGNYLAVQLTNSSVNVLPVFSINLTPLFGKYPHNLNMYYRNMESEGAKYISGGQFTDLIGYNLNLPTLFTRNISLTRWSSTYFSLQIETTKSGGTFSNNHYRFSFYQDTLEIPVYYSYPFGLVSVDSIQRGYILPLSIRNLQKRLVFNFHSTVINATIDSTPDTTVPTLSAVQVVPLNETTSLLRLHVSDSPSGFYYAKINTMSRVFYVKSKDLASGTNFNGVYESFVPFKQSTSFNIALYNNVGNIRDYKNTDFYFDNSFSLPQPLTLITLFKKIKNVSFDKNTVSVSNSQT</sequence>
<dbReference type="InterPro" id="IPR056645">
    <property type="entry name" value="DUF7743"/>
</dbReference>
<organism evidence="3 4">
    <name type="scientific">Polysphondylium violaceum</name>
    <dbReference type="NCBI Taxonomy" id="133409"/>
    <lineage>
        <taxon>Eukaryota</taxon>
        <taxon>Amoebozoa</taxon>
        <taxon>Evosea</taxon>
        <taxon>Eumycetozoa</taxon>
        <taxon>Dictyostelia</taxon>
        <taxon>Dictyosteliales</taxon>
        <taxon>Dictyosteliaceae</taxon>
        <taxon>Polysphondylium</taxon>
    </lineage>
</organism>
<dbReference type="Pfam" id="PF24893">
    <property type="entry name" value="DUF7743"/>
    <property type="match status" value="1"/>
</dbReference>
<gene>
    <name evidence="3" type="ORF">CYY_009551</name>
</gene>
<evidence type="ECO:0000313" key="3">
    <source>
        <dbReference type="EMBL" id="KAF2069126.1"/>
    </source>
</evidence>
<accession>A0A8J4PMN0</accession>
<keyword evidence="1" id="KW-0732">Signal</keyword>
<evidence type="ECO:0000259" key="2">
    <source>
        <dbReference type="Pfam" id="PF24893"/>
    </source>
</evidence>
<feature type="signal peptide" evidence="1">
    <location>
        <begin position="1"/>
        <end position="21"/>
    </location>
</feature>
<feature type="domain" description="DUF7743" evidence="2">
    <location>
        <begin position="411"/>
        <end position="529"/>
    </location>
</feature>
<feature type="chain" id="PRO_5035269943" description="DUF7743 domain-containing protein" evidence="1">
    <location>
        <begin position="22"/>
        <end position="543"/>
    </location>
</feature>
<protein>
    <recommendedName>
        <fullName evidence="2">DUF7743 domain-containing protein</fullName>
    </recommendedName>
</protein>
<comment type="caution">
    <text evidence="3">The sequence shown here is derived from an EMBL/GenBank/DDBJ whole genome shotgun (WGS) entry which is preliminary data.</text>
</comment>
<feature type="non-terminal residue" evidence="3">
    <location>
        <position position="1"/>
    </location>
</feature>
<proteinExistence type="predicted"/>
<dbReference type="Proteomes" id="UP000695562">
    <property type="component" value="Unassembled WGS sequence"/>
</dbReference>
<keyword evidence="4" id="KW-1185">Reference proteome</keyword>
<evidence type="ECO:0000313" key="4">
    <source>
        <dbReference type="Proteomes" id="UP000695562"/>
    </source>
</evidence>